<reference evidence="1" key="1">
    <citation type="submission" date="2015-06" db="EMBL/GenBank/DDBJ databases">
        <authorList>
            <person name="Joergensen T."/>
        </authorList>
    </citation>
    <scope>NUCLEOTIDE SEQUENCE</scope>
    <source>
        <plasmid evidence="1">pRGFK0815</plasmid>
    </source>
</reference>
<dbReference type="EMBL" id="LN853421">
    <property type="protein sequence ID" value="CRY95903.1"/>
    <property type="molecule type" value="Genomic_DNA"/>
</dbReference>
<dbReference type="GO" id="GO:0016788">
    <property type="term" value="F:hydrolase activity, acting on ester bonds"/>
    <property type="evidence" value="ECO:0007669"/>
    <property type="project" value="InterPro"/>
</dbReference>
<evidence type="ECO:0000313" key="1">
    <source>
        <dbReference type="EMBL" id="CRY95903.1"/>
    </source>
</evidence>
<dbReference type="AlphaFoldDB" id="A0A0H5Q202"/>
<name>A0A0H5Q202_9ZZZZ</name>
<proteinExistence type="predicted"/>
<organism evidence="1">
    <name type="scientific">uncultured prokaryote</name>
    <dbReference type="NCBI Taxonomy" id="198431"/>
    <lineage>
        <taxon>unclassified sequences</taxon>
        <taxon>environmental samples</taxon>
    </lineage>
</organism>
<keyword evidence="1" id="KW-0614">Plasmid</keyword>
<accession>A0A0H5Q202</accession>
<protein>
    <submittedName>
        <fullName evidence="1">Uncharacterized protein</fullName>
    </submittedName>
</protein>
<sequence>MVTLSLKKLLENGIELIAKDEVFAKVVNWNKYFISNHGRLIHKNCKGKYRIVNPSITSGGYLTYTLSKPARTYNGKKVRDANGNIKTQIKCNSAQNMVARMFVYNPYPRMQYAIEDLQAHHKDRNRQNNYYKNLMWLSTEDHGFVHRIKRIAIYNSETCKYRCYNDIESILKKIRMNIFEFRKTVKLMDREKMTVKDGQWIVYLINGVYVSIEYYSKK</sequence>
<dbReference type="SUPFAM" id="SSF54060">
    <property type="entry name" value="His-Me finger endonucleases"/>
    <property type="match status" value="1"/>
</dbReference>
<dbReference type="InterPro" id="IPR044925">
    <property type="entry name" value="His-Me_finger_sf"/>
</dbReference>
<geneLocation type="plasmid" evidence="1">
    <name>pRGFK0815</name>
</geneLocation>
<reference evidence="1" key="2">
    <citation type="submission" date="2015-07" db="EMBL/GenBank/DDBJ databases">
        <title>Plasmids, circular viruses and viroids from rat gut.</title>
        <authorList>
            <person name="Jorgensen T.J."/>
            <person name="Hansen M.A."/>
            <person name="Xu Z."/>
            <person name="Tabak M.A."/>
            <person name="Sorensen S.J."/>
            <person name="Hansen L.H."/>
        </authorList>
    </citation>
    <scope>NUCLEOTIDE SEQUENCE</scope>
    <source>
        <plasmid evidence="1">pRGFK0815</plasmid>
    </source>
</reference>
<dbReference type="Gene3D" id="3.90.75.20">
    <property type="match status" value="1"/>
</dbReference>